<dbReference type="InterPro" id="IPR001584">
    <property type="entry name" value="Integrase_cat-core"/>
</dbReference>
<proteinExistence type="predicted"/>
<protein>
    <submittedName>
        <fullName evidence="3">GIP protein</fullName>
    </submittedName>
</protein>
<sequence length="1993" mass="219897">MASDAAADPWSAPDSDPWNTGEWNGGASIEEAVNEPNDANPQTRSQGDSQPWEDQEPRESAPAPMTDSWTRSDWPRRRGDGSSDGSSGDAATTADRRASDGSWGSWTSWGTWHPEWHGGWWSRWGQDGWHRGHWDDGGTPWPTSSPGTTFSNNAYEPTSTWTSSTHYAAGGPGSMPTATTTSTLMTRSGSTPTRDEDTNEAPAVGNTYTGSAKGPSEKLLIPTFSGDAENGAELGTSARSYLRQVAAWEKMTKLSLSQRALVLYQNLQGSAWVNAESLNVNDLASDRGVDYLRDWIRQHYLDIEVTQVGRSLSDLFRKLRRKPSQTFRDYTAEFNRLLARVTECGCKLPDVANAWLYVDRASLDETTEVSLLASVGNKYALKELQQAAIVLDRSMRKPWEKSGRNDGPPGRRYNSVNHAEDGVYDGEADTDEETMLEDHLEQDTGELYISYMTAKARYRDAAKSRGTTDYGYKGGAAKGFDPTAVKKAAEAKILLAKSKSHCAACGQKGHWHKDAVCPKRASGEKTQTVHVTNEIFELSTYSGGEGLYAILDSACSKTVVGTAWLERYLTAVRGRGFDTDFIYEKECFKFGAANRIYESTYATVVMMNLLGKWVAVKAAVIHGDLPLLLSRPALGRLGLVLDLGLSRASFRNLNPGELTLLETASGHPAVPIDHGTEGKPEISQLPKKWEPHGIEVLSSRVVYMTACAGDVGVGTPTGSSSCITSPKIFYDKKIDPAVRDMLVADVLNETVLLSNVTEVWVDKNEHKPLLPAISRSGMSQPSSTVPVWKMTKVQLLAEANARGLAVNPRWTCPELRTVLNADAEYHRTPGNPVPKGLSSMTLAELKSEAEKLGIPTSTKETRGSLMLKVRDAVTPDTTVMAIGRFRGSSYADIPENYAQWASDEEKANGDNMSPDLKRFVLWRRHRRTMEPKTPVVKRGYKDPEKDAKVPPPPLSETGSSAWAVVEDSEGPLTGWRPIAPSVSSDTSWNPKGKATRPRTPESKGPMDQDIDSDTISEIQALEARIGEDLTGTRQHHEHPGELAALRALQERDFSFDRIAEILTHYDFSTCPTNRAAVHQDGGGERVALGYYAYGNFKGVCKNTVRWSHLTQYVNAFLLDHAGGNLEQGRATYWGAVTLLRNCPAAMHTDKNNLKGSPNYVVSFGGGNGGGLWVESPGGGCWRRDSRGQDVEGTIIDTDRQVWEFDPRLRHASEPGSGSRWTIAAYTPRTLPDANKTEKKVLRHFGFPLPSVAQIRNTRIERDVHEVKSGYSNSATGPGKVPMPRRSQRKAMWKTAAFLSVMYTTMLSSMGRVVDESVPVRHQPEVALLEIGGFTSTCRTAEYCGDSVKVMEPVLTEDVLYNDHPADLPFGFVETTVIRHCPGQLWIHVRPEWKDPEIYFDIVEAAGRQLREGRTVVLERNVEEDDLWEKVTTGWAEAGYFTHGDRDEDGNELLRVTYGTEDVELHEVFVGEAADGPIPAHGEPADGEPGEGDEALAERGAKAIRFPPSVPGRIASSLRRLHQNLGHPSTIDFSRHLRLAGASREVLKAAKALECEVCKRAKVAPCLRFNQIIGVDLFYVHDTNGDRHQLLSMVDFSSSYHVVVPVARKDTLTLEKAYCEHWLNTFGAPAMIAVDLENGLEKSLARVGDWTGTRIRNAAGQAHYQAGYTERQGGIWKAIFAKLCDELSVTKAEITLAIGAVSNAKNKLARISGYSPAQHVFGYLPNDPDDLLNGPHAGDPTEEDIIDDRHAQEVAMRSAARAAYYHVQSDERVRRALSGRTRVISRAPECGERVFYFRKTKNNKRGIWMGPGTVIGFEGVNAWVTRGGRCVLCSPEHLRLATPEELGQAFSLRAAREDLDRLLNAEDDEEIFEDENAEAGGIGDVDFDAEDDPDGDVAMAEMDHGEPPEDRRGVRRGPQEAPPLVLKRQRRKGHQDAQAVLMMKRAKTKRSREKALEKEIPWSLIPEEMRPSFRAAEAKQWAEHVDNKAITVLS</sequence>
<feature type="region of interest" description="Disordered" evidence="1">
    <location>
        <begin position="1473"/>
        <end position="1494"/>
    </location>
</feature>
<keyword evidence="4" id="KW-1185">Reference proteome</keyword>
<feature type="region of interest" description="Disordered" evidence="1">
    <location>
        <begin position="398"/>
        <end position="425"/>
    </location>
</feature>
<feature type="compositionally biased region" description="Basic and acidic residues" evidence="1">
    <location>
        <begin position="1900"/>
        <end position="1911"/>
    </location>
</feature>
<accession>A0A812U0B5</accession>
<feature type="compositionally biased region" description="Low complexity" evidence="1">
    <location>
        <begin position="137"/>
        <end position="151"/>
    </location>
</feature>
<feature type="compositionally biased region" description="Basic and acidic residues" evidence="1">
    <location>
        <begin position="939"/>
        <end position="948"/>
    </location>
</feature>
<gene>
    <name evidence="3" type="primary">GIP</name>
    <name evidence="3" type="ORF">SNEC2469_LOCUS15879</name>
</gene>
<name>A0A812U0B5_9DINO</name>
<dbReference type="PROSITE" id="PS50994">
    <property type="entry name" value="INTEGRASE"/>
    <property type="match status" value="1"/>
</dbReference>
<feature type="non-terminal residue" evidence="3">
    <location>
        <position position="1"/>
    </location>
</feature>
<organism evidence="3 4">
    <name type="scientific">Symbiodinium necroappetens</name>
    <dbReference type="NCBI Taxonomy" id="1628268"/>
    <lineage>
        <taxon>Eukaryota</taxon>
        <taxon>Sar</taxon>
        <taxon>Alveolata</taxon>
        <taxon>Dinophyceae</taxon>
        <taxon>Suessiales</taxon>
        <taxon>Symbiodiniaceae</taxon>
        <taxon>Symbiodinium</taxon>
    </lineage>
</organism>
<evidence type="ECO:0000256" key="1">
    <source>
        <dbReference type="SAM" id="MobiDB-lite"/>
    </source>
</evidence>
<dbReference type="GO" id="GO:0015074">
    <property type="term" value="P:DNA integration"/>
    <property type="evidence" value="ECO:0007669"/>
    <property type="project" value="InterPro"/>
</dbReference>
<feature type="compositionally biased region" description="Polar residues" evidence="1">
    <location>
        <begin position="152"/>
        <end position="166"/>
    </location>
</feature>
<dbReference type="InterPro" id="IPR036397">
    <property type="entry name" value="RNaseH_sf"/>
</dbReference>
<comment type="caution">
    <text evidence="3">The sequence shown here is derived from an EMBL/GenBank/DDBJ whole genome shotgun (WGS) entry which is preliminary data.</text>
</comment>
<dbReference type="Gene3D" id="3.30.420.10">
    <property type="entry name" value="Ribonuclease H-like superfamily/Ribonuclease H"/>
    <property type="match status" value="1"/>
</dbReference>
<feature type="region of interest" description="Disordered" evidence="1">
    <location>
        <begin position="1873"/>
        <end position="1936"/>
    </location>
</feature>
<feature type="compositionally biased region" description="Polar residues" evidence="1">
    <location>
        <begin position="37"/>
        <end position="49"/>
    </location>
</feature>
<feature type="region of interest" description="Disordered" evidence="1">
    <location>
        <begin position="133"/>
        <end position="216"/>
    </location>
</feature>
<dbReference type="InterPro" id="IPR012337">
    <property type="entry name" value="RNaseH-like_sf"/>
</dbReference>
<dbReference type="GO" id="GO:0003676">
    <property type="term" value="F:nucleic acid binding"/>
    <property type="evidence" value="ECO:0007669"/>
    <property type="project" value="InterPro"/>
</dbReference>
<dbReference type="SUPFAM" id="SSF53098">
    <property type="entry name" value="Ribonuclease H-like"/>
    <property type="match status" value="1"/>
</dbReference>
<feature type="compositionally biased region" description="Low complexity" evidence="1">
    <location>
        <begin position="1"/>
        <end position="18"/>
    </location>
</feature>
<feature type="compositionally biased region" description="Low complexity" evidence="1">
    <location>
        <begin position="174"/>
        <end position="191"/>
    </location>
</feature>
<evidence type="ECO:0000313" key="4">
    <source>
        <dbReference type="Proteomes" id="UP000601435"/>
    </source>
</evidence>
<feature type="domain" description="Integrase catalytic" evidence="2">
    <location>
        <begin position="1560"/>
        <end position="1723"/>
    </location>
</feature>
<dbReference type="EMBL" id="CAJNJA010025901">
    <property type="protein sequence ID" value="CAE7551345.1"/>
    <property type="molecule type" value="Genomic_DNA"/>
</dbReference>
<reference evidence="3" key="1">
    <citation type="submission" date="2021-02" db="EMBL/GenBank/DDBJ databases">
        <authorList>
            <person name="Dougan E. K."/>
            <person name="Rhodes N."/>
            <person name="Thang M."/>
            <person name="Chan C."/>
        </authorList>
    </citation>
    <scope>NUCLEOTIDE SEQUENCE</scope>
</reference>
<dbReference type="OrthoDB" id="421462at2759"/>
<evidence type="ECO:0000313" key="3">
    <source>
        <dbReference type="EMBL" id="CAE7551345.1"/>
    </source>
</evidence>
<feature type="region of interest" description="Disordered" evidence="1">
    <location>
        <begin position="1"/>
        <end position="103"/>
    </location>
</feature>
<feature type="compositionally biased region" description="Low complexity" evidence="1">
    <location>
        <begin position="83"/>
        <end position="93"/>
    </location>
</feature>
<feature type="region of interest" description="Disordered" evidence="1">
    <location>
        <begin position="934"/>
        <end position="1010"/>
    </location>
</feature>
<feature type="compositionally biased region" description="Acidic residues" evidence="1">
    <location>
        <begin position="1484"/>
        <end position="1494"/>
    </location>
</feature>
<evidence type="ECO:0000259" key="2">
    <source>
        <dbReference type="PROSITE" id="PS50994"/>
    </source>
</evidence>
<feature type="compositionally biased region" description="Acidic residues" evidence="1">
    <location>
        <begin position="1884"/>
        <end position="1894"/>
    </location>
</feature>
<dbReference type="Proteomes" id="UP000601435">
    <property type="component" value="Unassembled WGS sequence"/>
</dbReference>